<name>A0A914E0H8_9BILA</name>
<dbReference type="Pfam" id="PF02931">
    <property type="entry name" value="Neur_chan_LBD"/>
    <property type="match status" value="1"/>
</dbReference>
<dbReference type="WBParaSite" id="ACRNAN_scaffold480.g32950.t1">
    <property type="protein sequence ID" value="ACRNAN_scaffold480.g32950.t1"/>
    <property type="gene ID" value="ACRNAN_scaffold480.g32950"/>
</dbReference>
<dbReference type="CDD" id="cd18989">
    <property type="entry name" value="LGIC_ECD_cation"/>
    <property type="match status" value="1"/>
</dbReference>
<dbReference type="Gene3D" id="2.70.170.10">
    <property type="entry name" value="Neurotransmitter-gated ion-channel ligand-binding domain"/>
    <property type="match status" value="1"/>
</dbReference>
<feature type="domain" description="Neurotransmitter-gated ion-channel ligand-binding" evidence="2">
    <location>
        <begin position="45"/>
        <end position="156"/>
    </location>
</feature>
<dbReference type="PANTHER" id="PTHR18945">
    <property type="entry name" value="NEUROTRANSMITTER GATED ION CHANNEL"/>
    <property type="match status" value="1"/>
</dbReference>
<evidence type="ECO:0000313" key="3">
    <source>
        <dbReference type="Proteomes" id="UP000887540"/>
    </source>
</evidence>
<sequence>MWKLFILLLLSAALTDSIEDKSRQLLDYLKEKSSTAYPFVSSVTNKKPKSRQVTLTINYPKVLDLNEKEQSFTLLFEIRIEWIDELLKWNATAFQGIDQILFPKSYLWFPEIAVSNSKFLEDRKSTENSYVKIRSYGKVLYTSIWVVSTVCDMDLTGLIGFLELLWMRGVTPGSTKRKNDVAS</sequence>
<dbReference type="InterPro" id="IPR006201">
    <property type="entry name" value="Neur_channel"/>
</dbReference>
<accession>A0A914E0H8</accession>
<dbReference type="SUPFAM" id="SSF63712">
    <property type="entry name" value="Nicotinic receptor ligand binding domain-like"/>
    <property type="match status" value="1"/>
</dbReference>
<keyword evidence="1" id="KW-0732">Signal</keyword>
<dbReference type="InterPro" id="IPR036734">
    <property type="entry name" value="Neur_chan_lig-bd_sf"/>
</dbReference>
<feature type="signal peptide" evidence="1">
    <location>
        <begin position="1"/>
        <end position="17"/>
    </location>
</feature>
<organism evidence="3 4">
    <name type="scientific">Acrobeloides nanus</name>
    <dbReference type="NCBI Taxonomy" id="290746"/>
    <lineage>
        <taxon>Eukaryota</taxon>
        <taxon>Metazoa</taxon>
        <taxon>Ecdysozoa</taxon>
        <taxon>Nematoda</taxon>
        <taxon>Chromadorea</taxon>
        <taxon>Rhabditida</taxon>
        <taxon>Tylenchina</taxon>
        <taxon>Cephalobomorpha</taxon>
        <taxon>Cephaloboidea</taxon>
        <taxon>Cephalobidae</taxon>
        <taxon>Acrobeloides</taxon>
    </lineage>
</organism>
<evidence type="ECO:0000256" key="1">
    <source>
        <dbReference type="SAM" id="SignalP"/>
    </source>
</evidence>
<feature type="chain" id="PRO_5037456232" evidence="1">
    <location>
        <begin position="18"/>
        <end position="183"/>
    </location>
</feature>
<dbReference type="GO" id="GO:0005230">
    <property type="term" value="F:extracellular ligand-gated monoatomic ion channel activity"/>
    <property type="evidence" value="ECO:0007669"/>
    <property type="project" value="InterPro"/>
</dbReference>
<proteinExistence type="predicted"/>
<protein>
    <submittedName>
        <fullName evidence="4">Neurotransmitter-gated ion-channel ligand-binding domain-containing protein</fullName>
    </submittedName>
</protein>
<evidence type="ECO:0000259" key="2">
    <source>
        <dbReference type="Pfam" id="PF02931"/>
    </source>
</evidence>
<dbReference type="AlphaFoldDB" id="A0A914E0H8"/>
<keyword evidence="3" id="KW-1185">Reference proteome</keyword>
<reference evidence="4" key="1">
    <citation type="submission" date="2022-11" db="UniProtKB">
        <authorList>
            <consortium name="WormBaseParasite"/>
        </authorList>
    </citation>
    <scope>IDENTIFICATION</scope>
</reference>
<evidence type="ECO:0000313" key="4">
    <source>
        <dbReference type="WBParaSite" id="ACRNAN_scaffold480.g32950.t1"/>
    </source>
</evidence>
<dbReference type="Proteomes" id="UP000887540">
    <property type="component" value="Unplaced"/>
</dbReference>
<dbReference type="GO" id="GO:0016020">
    <property type="term" value="C:membrane"/>
    <property type="evidence" value="ECO:0007669"/>
    <property type="project" value="InterPro"/>
</dbReference>
<dbReference type="InterPro" id="IPR006202">
    <property type="entry name" value="Neur_chan_lig-bd"/>
</dbReference>
<dbReference type="GO" id="GO:0004888">
    <property type="term" value="F:transmembrane signaling receptor activity"/>
    <property type="evidence" value="ECO:0007669"/>
    <property type="project" value="InterPro"/>
</dbReference>